<evidence type="ECO:0000313" key="3">
    <source>
        <dbReference type="Proteomes" id="UP000054558"/>
    </source>
</evidence>
<feature type="region of interest" description="Disordered" evidence="1">
    <location>
        <begin position="1"/>
        <end position="34"/>
    </location>
</feature>
<reference evidence="2 3" key="1">
    <citation type="journal article" date="2014" name="Nat. Commun.">
        <title>Klebsormidium flaccidum genome reveals primary factors for plant terrestrial adaptation.</title>
        <authorList>
            <person name="Hori K."/>
            <person name="Maruyama F."/>
            <person name="Fujisawa T."/>
            <person name="Togashi T."/>
            <person name="Yamamoto N."/>
            <person name="Seo M."/>
            <person name="Sato S."/>
            <person name="Yamada T."/>
            <person name="Mori H."/>
            <person name="Tajima N."/>
            <person name="Moriyama T."/>
            <person name="Ikeuchi M."/>
            <person name="Watanabe M."/>
            <person name="Wada H."/>
            <person name="Kobayashi K."/>
            <person name="Saito M."/>
            <person name="Masuda T."/>
            <person name="Sasaki-Sekimoto Y."/>
            <person name="Mashiguchi K."/>
            <person name="Awai K."/>
            <person name="Shimojima M."/>
            <person name="Masuda S."/>
            <person name="Iwai M."/>
            <person name="Nobusawa T."/>
            <person name="Narise T."/>
            <person name="Kondo S."/>
            <person name="Saito H."/>
            <person name="Sato R."/>
            <person name="Murakawa M."/>
            <person name="Ihara Y."/>
            <person name="Oshima-Yamada Y."/>
            <person name="Ohtaka K."/>
            <person name="Satoh M."/>
            <person name="Sonobe K."/>
            <person name="Ishii M."/>
            <person name="Ohtani R."/>
            <person name="Kanamori-Sato M."/>
            <person name="Honoki R."/>
            <person name="Miyazaki D."/>
            <person name="Mochizuki H."/>
            <person name="Umetsu J."/>
            <person name="Higashi K."/>
            <person name="Shibata D."/>
            <person name="Kamiya Y."/>
            <person name="Sato N."/>
            <person name="Nakamura Y."/>
            <person name="Tabata S."/>
            <person name="Ida S."/>
            <person name="Kurokawa K."/>
            <person name="Ohta H."/>
        </authorList>
    </citation>
    <scope>NUCLEOTIDE SEQUENCE [LARGE SCALE GENOMIC DNA]</scope>
    <source>
        <strain evidence="2 3">NIES-2285</strain>
    </source>
</reference>
<organism evidence="2 3">
    <name type="scientific">Klebsormidium nitens</name>
    <name type="common">Green alga</name>
    <name type="synonym">Ulothrix nitens</name>
    <dbReference type="NCBI Taxonomy" id="105231"/>
    <lineage>
        <taxon>Eukaryota</taxon>
        <taxon>Viridiplantae</taxon>
        <taxon>Streptophyta</taxon>
        <taxon>Klebsormidiophyceae</taxon>
        <taxon>Klebsormidiales</taxon>
        <taxon>Klebsormidiaceae</taxon>
        <taxon>Klebsormidium</taxon>
    </lineage>
</organism>
<sequence length="218" mass="24209">MGLTCSQLAPSSWQDEGDAADGISPNDLQKGGPNLESLGEVTAAPSVVIGWVLRDVIGWPSIFQATDITEEKLKVEVKTEVHVARLLRCWEEHGEAFPEAFVQELSLLVTSFQAEDCTSETTSESGIPQRLLVTYEDLWKRDLQTEAHAARLRKCWDQYGDAFPKAFAEELSVFAKSLQEEDIRDNVAGKNVRVATLLAQVFASQNASFHVTRRSQEL</sequence>
<name>A0A1Y1II15_KLENI</name>
<dbReference type="AlphaFoldDB" id="A0A1Y1II15"/>
<dbReference type="EMBL" id="DF237402">
    <property type="protein sequence ID" value="GAQ88711.1"/>
    <property type="molecule type" value="Genomic_DNA"/>
</dbReference>
<gene>
    <name evidence="2" type="ORF">KFL_004530160</name>
</gene>
<keyword evidence="3" id="KW-1185">Reference proteome</keyword>
<dbReference type="Proteomes" id="UP000054558">
    <property type="component" value="Unassembled WGS sequence"/>
</dbReference>
<proteinExistence type="predicted"/>
<evidence type="ECO:0000256" key="1">
    <source>
        <dbReference type="SAM" id="MobiDB-lite"/>
    </source>
</evidence>
<evidence type="ECO:0000313" key="2">
    <source>
        <dbReference type="EMBL" id="GAQ88711.1"/>
    </source>
</evidence>
<accession>A0A1Y1II15</accession>
<feature type="compositionally biased region" description="Polar residues" evidence="1">
    <location>
        <begin position="1"/>
        <end position="14"/>
    </location>
</feature>
<protein>
    <submittedName>
        <fullName evidence="2">Uncharacterized protein</fullName>
    </submittedName>
</protein>